<reference evidence="4" key="1">
    <citation type="journal article" date="2019" name="Int. J. Syst. Evol. Microbiol.">
        <title>The Global Catalogue of Microorganisms (GCM) 10K type strain sequencing project: providing services to taxonomists for standard genome sequencing and annotation.</title>
        <authorList>
            <consortium name="The Broad Institute Genomics Platform"/>
            <consortium name="The Broad Institute Genome Sequencing Center for Infectious Disease"/>
            <person name="Wu L."/>
            <person name="Ma J."/>
        </authorList>
    </citation>
    <scope>NUCLEOTIDE SEQUENCE [LARGE SCALE GENOMIC DNA]</scope>
    <source>
        <strain evidence="4">NBRC 112299</strain>
    </source>
</reference>
<keyword evidence="2" id="KW-0472">Membrane</keyword>
<proteinExistence type="predicted"/>
<keyword evidence="2" id="KW-0812">Transmembrane</keyword>
<evidence type="ECO:0000256" key="2">
    <source>
        <dbReference type="SAM" id="Phobius"/>
    </source>
</evidence>
<sequence>MNYRNRYPADGIIPFPRSQETPVSTSTDATHANLEEALSEGISESTYRRRWAILATLCLGLMTAMIANMSLNLALPELAVEFSMTQAPGSPGWWRPSPWSSRRCCSSPPPLPTATDASAS</sequence>
<dbReference type="EMBL" id="BSUN01000001">
    <property type="protein sequence ID" value="GMA34792.1"/>
    <property type="molecule type" value="Genomic_DNA"/>
</dbReference>
<accession>A0ABQ6ICQ6</accession>
<organism evidence="3 4">
    <name type="scientific">Demequina litorisediminis</name>
    <dbReference type="NCBI Taxonomy" id="1849022"/>
    <lineage>
        <taxon>Bacteria</taxon>
        <taxon>Bacillati</taxon>
        <taxon>Actinomycetota</taxon>
        <taxon>Actinomycetes</taxon>
        <taxon>Micrococcales</taxon>
        <taxon>Demequinaceae</taxon>
        <taxon>Demequina</taxon>
    </lineage>
</organism>
<feature type="transmembrane region" description="Helical" evidence="2">
    <location>
        <begin position="51"/>
        <end position="75"/>
    </location>
</feature>
<gene>
    <name evidence="3" type="ORF">GCM10025876_09960</name>
</gene>
<keyword evidence="2" id="KW-1133">Transmembrane helix</keyword>
<feature type="region of interest" description="Disordered" evidence="1">
    <location>
        <begin position="87"/>
        <end position="120"/>
    </location>
</feature>
<evidence type="ECO:0000313" key="3">
    <source>
        <dbReference type="EMBL" id="GMA34792.1"/>
    </source>
</evidence>
<dbReference type="Proteomes" id="UP001157125">
    <property type="component" value="Unassembled WGS sequence"/>
</dbReference>
<name>A0ABQ6ICQ6_9MICO</name>
<feature type="compositionally biased region" description="Low complexity" evidence="1">
    <location>
        <begin position="88"/>
        <end position="106"/>
    </location>
</feature>
<comment type="caution">
    <text evidence="3">The sequence shown here is derived from an EMBL/GenBank/DDBJ whole genome shotgun (WGS) entry which is preliminary data.</text>
</comment>
<evidence type="ECO:0008006" key="5">
    <source>
        <dbReference type="Google" id="ProtNLM"/>
    </source>
</evidence>
<evidence type="ECO:0000313" key="4">
    <source>
        <dbReference type="Proteomes" id="UP001157125"/>
    </source>
</evidence>
<evidence type="ECO:0000256" key="1">
    <source>
        <dbReference type="SAM" id="MobiDB-lite"/>
    </source>
</evidence>
<keyword evidence="4" id="KW-1185">Reference proteome</keyword>
<protein>
    <recommendedName>
        <fullName evidence="5">Major facilitator superfamily (MFS) profile domain-containing protein</fullName>
    </recommendedName>
</protein>